<dbReference type="CDD" id="cd23766">
    <property type="entry name" value="IQCG"/>
    <property type="match status" value="1"/>
</dbReference>
<keyword evidence="7" id="KW-0175">Coiled coil</keyword>
<feature type="transmembrane region" description="Helical" evidence="9">
    <location>
        <begin position="571"/>
        <end position="592"/>
    </location>
</feature>
<dbReference type="InterPro" id="IPR003439">
    <property type="entry name" value="ABC_transporter-like_ATP-bd"/>
</dbReference>
<dbReference type="GO" id="GO:0016020">
    <property type="term" value="C:membrane"/>
    <property type="evidence" value="ECO:0007669"/>
    <property type="project" value="UniProtKB-SubCell"/>
</dbReference>
<keyword evidence="4" id="KW-0067">ATP-binding</keyword>
<dbReference type="Pfam" id="PF00612">
    <property type="entry name" value="IQ"/>
    <property type="match status" value="1"/>
</dbReference>
<feature type="region of interest" description="Disordered" evidence="8">
    <location>
        <begin position="1003"/>
        <end position="1022"/>
    </location>
</feature>
<keyword evidence="6 9" id="KW-0472">Membrane</keyword>
<accession>A0A1J1J4F5</accession>
<evidence type="ECO:0000256" key="5">
    <source>
        <dbReference type="ARBA" id="ARBA00022989"/>
    </source>
</evidence>
<name>A0A1J1J4F5_9DIPT</name>
<feature type="transmembrane region" description="Helical" evidence="9">
    <location>
        <begin position="536"/>
        <end position="559"/>
    </location>
</feature>
<dbReference type="PROSITE" id="PS00211">
    <property type="entry name" value="ABC_TRANSPORTER_1"/>
    <property type="match status" value="1"/>
</dbReference>
<evidence type="ECO:0000256" key="8">
    <source>
        <dbReference type="SAM" id="MobiDB-lite"/>
    </source>
</evidence>
<protein>
    <submittedName>
        <fullName evidence="11">CLUMA_CG019586, isoform A</fullName>
    </submittedName>
</protein>
<dbReference type="InterPro" id="IPR003593">
    <property type="entry name" value="AAA+_ATPase"/>
</dbReference>
<keyword evidence="2 9" id="KW-0812">Transmembrane</keyword>
<dbReference type="SMART" id="SM00382">
    <property type="entry name" value="AAA"/>
    <property type="match status" value="1"/>
</dbReference>
<dbReference type="InterPro" id="IPR017871">
    <property type="entry name" value="ABC_transporter-like_CS"/>
</dbReference>
<dbReference type="InterPro" id="IPR013525">
    <property type="entry name" value="ABC2_TM"/>
</dbReference>
<dbReference type="InterPro" id="IPR000048">
    <property type="entry name" value="IQ_motif_EF-hand-BS"/>
</dbReference>
<feature type="transmembrane region" description="Helical" evidence="9">
    <location>
        <begin position="301"/>
        <end position="321"/>
    </location>
</feature>
<dbReference type="PANTHER" id="PTHR43038:SF2">
    <property type="entry name" value="RH61964P"/>
    <property type="match status" value="1"/>
</dbReference>
<dbReference type="GO" id="GO:0005524">
    <property type="term" value="F:ATP binding"/>
    <property type="evidence" value="ECO:0007669"/>
    <property type="project" value="UniProtKB-KW"/>
</dbReference>
<dbReference type="OrthoDB" id="6492489at2759"/>
<dbReference type="Proteomes" id="UP000183832">
    <property type="component" value="Unassembled WGS sequence"/>
</dbReference>
<dbReference type="CDD" id="cd03230">
    <property type="entry name" value="ABC_DR_subfamily_A"/>
    <property type="match status" value="1"/>
</dbReference>
<dbReference type="Pfam" id="PF00005">
    <property type="entry name" value="ABC_tran"/>
    <property type="match status" value="1"/>
</dbReference>
<evidence type="ECO:0000256" key="9">
    <source>
        <dbReference type="SAM" id="Phobius"/>
    </source>
</evidence>
<dbReference type="GO" id="GO:0140359">
    <property type="term" value="F:ABC-type transporter activity"/>
    <property type="evidence" value="ECO:0007669"/>
    <property type="project" value="InterPro"/>
</dbReference>
<feature type="domain" description="ABC transporter" evidence="10">
    <location>
        <begin position="4"/>
        <end position="238"/>
    </location>
</feature>
<keyword evidence="3" id="KW-0547">Nucleotide-binding</keyword>
<feature type="transmembrane region" description="Helical" evidence="9">
    <location>
        <begin position="492"/>
        <end position="515"/>
    </location>
</feature>
<feature type="transmembrane region" description="Helical" evidence="9">
    <location>
        <begin position="604"/>
        <end position="623"/>
    </location>
</feature>
<dbReference type="GO" id="GO:0016887">
    <property type="term" value="F:ATP hydrolysis activity"/>
    <property type="evidence" value="ECO:0007669"/>
    <property type="project" value="InterPro"/>
</dbReference>
<evidence type="ECO:0000313" key="12">
    <source>
        <dbReference type="Proteomes" id="UP000183832"/>
    </source>
</evidence>
<dbReference type="Gene3D" id="3.40.50.300">
    <property type="entry name" value="P-loop containing nucleotide triphosphate hydrolases"/>
    <property type="match status" value="1"/>
</dbReference>
<dbReference type="Gene3D" id="3.40.1710.10">
    <property type="entry name" value="abc type-2 transporter like domain"/>
    <property type="match status" value="1"/>
</dbReference>
<evidence type="ECO:0000259" key="10">
    <source>
        <dbReference type="PROSITE" id="PS50893"/>
    </source>
</evidence>
<gene>
    <name evidence="11" type="ORF">CLUMA_CG019586</name>
</gene>
<dbReference type="InterPro" id="IPR027417">
    <property type="entry name" value="P-loop_NTPase"/>
</dbReference>
<dbReference type="PROSITE" id="PS50096">
    <property type="entry name" value="IQ"/>
    <property type="match status" value="1"/>
</dbReference>
<keyword evidence="12" id="KW-1185">Reference proteome</keyword>
<dbReference type="Pfam" id="PF12698">
    <property type="entry name" value="ABC2_membrane_3"/>
    <property type="match status" value="1"/>
</dbReference>
<sequence>MNTVRVQSAFKSYGIGASHCAVLKNMNMNVSPGSIYGLIGSSGCGKTTLLSCILGMTCLDSGKIEIFGHDTDKTGVTKLATRIGYMPQETALVNELSVKETCFYFGNIFQMDMEKLKERYEMIKCLLELPCDDFLVENCSGGEKRRVSFAAAIIHEPDLLILDEPTVGLDPLLREKIWDFLVNVTRSTKLSVIITTHYIVEAQKSDRVGLMRNGALLKEDSPSHIMAVCGVNSLEEALLNCCLNKPQIESNIDEVIEVGREEIKSEKEEFPTNVLKRKRFRWQVVKALLTKHITHSRRQPAGIIMMAILPIFNVFICFMALGGNPIGLKLAVVNNEISSYNDCLDTSLTKAFITEESCVVEKYSCRFLHEIDDSIAIKKFYNSFEEAYKDAKDGKVTGIVEFKSNFSESIREVDFDFKSTEIGSLQNSIINVYLDQTDLQITTFLTRSIYSAYKSYSERLMESCELPTKLKNSPFTFQKPIYGKLNSDQTTFMVMVSIIQMAFFTGAGLTIIVFITDRREGFWNRSLVAGVKTSELLLAQAIAHSTFMTFYVAEMYITATLLMDLENQGSMALLILIGLMHACSGLVVGLLLSIYCPNMMVANAAMFGISNIIGPISGIFWPFEGFHVSLRYISIFSPFTLPTISLREVMTKGFNILQPSVYQGLLVLSPSPPSSLRSRRLSSTKSDLIKFEVECLKFVLQETVYKLIIANGGEKSSVVHPSESKMPMKIRYRESREKLFHEETLEPINEAMERMIFVKLGNDVSRLRKILSETIDDLDHTNDFRGLKMLIDTEIRLDAEERILIAENAKSEHFYRFLEKKFDEDTKMYKSKVKEIDDRIADVESELNDLKVENKIKIQLLDDWEETRYSQINFITENKEKQLKVTAENYDKEASRELRLKHEIEKEQTRHYEDLTSQWNEKYEKEVQQLDQRIGETKDVMIALKLKYDDLVEQFNIREQEIRNYLQEKKIKDDEIMENEKRHQAVVKIQAWWRGIMVRRGLGPYRRKKSKKPAKKGKGKKK</sequence>
<feature type="compositionally biased region" description="Basic residues" evidence="8">
    <location>
        <begin position="1005"/>
        <end position="1022"/>
    </location>
</feature>
<comment type="subcellular location">
    <subcellularLocation>
        <location evidence="1">Membrane</location>
        <topology evidence="1">Multi-pass membrane protein</topology>
    </subcellularLocation>
</comment>
<dbReference type="STRING" id="568069.A0A1J1J4F5"/>
<proteinExistence type="predicted"/>
<evidence type="ECO:0000256" key="3">
    <source>
        <dbReference type="ARBA" id="ARBA00022741"/>
    </source>
</evidence>
<dbReference type="Gene3D" id="1.20.5.190">
    <property type="match status" value="1"/>
</dbReference>
<evidence type="ECO:0000256" key="2">
    <source>
        <dbReference type="ARBA" id="ARBA00022692"/>
    </source>
</evidence>
<keyword evidence="5 9" id="KW-1133">Transmembrane helix</keyword>
<evidence type="ECO:0000256" key="4">
    <source>
        <dbReference type="ARBA" id="ARBA00022840"/>
    </source>
</evidence>
<dbReference type="EMBL" id="CVRI01000067">
    <property type="protein sequence ID" value="CRL06684.1"/>
    <property type="molecule type" value="Genomic_DNA"/>
</dbReference>
<evidence type="ECO:0000256" key="7">
    <source>
        <dbReference type="SAM" id="Coils"/>
    </source>
</evidence>
<feature type="coiled-coil region" evidence="7">
    <location>
        <begin position="887"/>
        <end position="940"/>
    </location>
</feature>
<reference evidence="11 12" key="1">
    <citation type="submission" date="2015-04" db="EMBL/GenBank/DDBJ databases">
        <authorList>
            <person name="Syromyatnikov M.Y."/>
            <person name="Popov V.N."/>
        </authorList>
    </citation>
    <scope>NUCLEOTIDE SEQUENCE [LARGE SCALE GENOMIC DNA]</scope>
</reference>
<evidence type="ECO:0000313" key="11">
    <source>
        <dbReference type="EMBL" id="CRL06684.1"/>
    </source>
</evidence>
<organism evidence="11 12">
    <name type="scientific">Clunio marinus</name>
    <dbReference type="NCBI Taxonomy" id="568069"/>
    <lineage>
        <taxon>Eukaryota</taxon>
        <taxon>Metazoa</taxon>
        <taxon>Ecdysozoa</taxon>
        <taxon>Arthropoda</taxon>
        <taxon>Hexapoda</taxon>
        <taxon>Insecta</taxon>
        <taxon>Pterygota</taxon>
        <taxon>Neoptera</taxon>
        <taxon>Endopterygota</taxon>
        <taxon>Diptera</taxon>
        <taxon>Nematocera</taxon>
        <taxon>Chironomoidea</taxon>
        <taxon>Chironomidae</taxon>
        <taxon>Clunio</taxon>
    </lineage>
</organism>
<dbReference type="AlphaFoldDB" id="A0A1J1J4F5"/>
<evidence type="ECO:0000256" key="1">
    <source>
        <dbReference type="ARBA" id="ARBA00004141"/>
    </source>
</evidence>
<dbReference type="PANTHER" id="PTHR43038">
    <property type="entry name" value="ATP-BINDING CASSETTE, SUB-FAMILY H, MEMBER 1"/>
    <property type="match status" value="1"/>
</dbReference>
<evidence type="ECO:0000256" key="6">
    <source>
        <dbReference type="ARBA" id="ARBA00023136"/>
    </source>
</evidence>
<dbReference type="PROSITE" id="PS50893">
    <property type="entry name" value="ABC_TRANSPORTER_2"/>
    <property type="match status" value="1"/>
</dbReference>
<dbReference type="SUPFAM" id="SSF52540">
    <property type="entry name" value="P-loop containing nucleoside triphosphate hydrolases"/>
    <property type="match status" value="1"/>
</dbReference>
<dbReference type="SMART" id="SM00015">
    <property type="entry name" value="IQ"/>
    <property type="match status" value="1"/>
</dbReference>